<protein>
    <submittedName>
        <fullName evidence="1">Uncharacterized protein</fullName>
    </submittedName>
</protein>
<evidence type="ECO:0000313" key="1">
    <source>
        <dbReference type="EMBL" id="KAJ7782448.1"/>
    </source>
</evidence>
<dbReference type="AlphaFoldDB" id="A0AAD7NZR5"/>
<gene>
    <name evidence="1" type="ORF">DFH07DRAFT_790679</name>
</gene>
<dbReference type="Proteomes" id="UP001215280">
    <property type="component" value="Unassembled WGS sequence"/>
</dbReference>
<sequence length="163" mass="18451">MRSAPRSASTLFPNSDLNLKKLRERIIARYPYAHQHPSRVVNGFRCALFACTYYLEMLSSLFPLTRPHTHFSTVLSFALASCLSQNLSVRPRTRGTYLNRHGPSGANSFCKRGQVRARKPGIQWRRKSEARPSLRSPPLAQLARIPPLEKHPRAFTILVASTP</sequence>
<keyword evidence="2" id="KW-1185">Reference proteome</keyword>
<proteinExistence type="predicted"/>
<evidence type="ECO:0000313" key="2">
    <source>
        <dbReference type="Proteomes" id="UP001215280"/>
    </source>
</evidence>
<comment type="caution">
    <text evidence="1">The sequence shown here is derived from an EMBL/GenBank/DDBJ whole genome shotgun (WGS) entry which is preliminary data.</text>
</comment>
<dbReference type="EMBL" id="JARJLG010000003">
    <property type="protein sequence ID" value="KAJ7782448.1"/>
    <property type="molecule type" value="Genomic_DNA"/>
</dbReference>
<organism evidence="1 2">
    <name type="scientific">Mycena maculata</name>
    <dbReference type="NCBI Taxonomy" id="230809"/>
    <lineage>
        <taxon>Eukaryota</taxon>
        <taxon>Fungi</taxon>
        <taxon>Dikarya</taxon>
        <taxon>Basidiomycota</taxon>
        <taxon>Agaricomycotina</taxon>
        <taxon>Agaricomycetes</taxon>
        <taxon>Agaricomycetidae</taxon>
        <taxon>Agaricales</taxon>
        <taxon>Marasmiineae</taxon>
        <taxon>Mycenaceae</taxon>
        <taxon>Mycena</taxon>
    </lineage>
</organism>
<reference evidence="1" key="1">
    <citation type="submission" date="2023-03" db="EMBL/GenBank/DDBJ databases">
        <title>Massive genome expansion in bonnet fungi (Mycena s.s.) driven by repeated elements and novel gene families across ecological guilds.</title>
        <authorList>
            <consortium name="Lawrence Berkeley National Laboratory"/>
            <person name="Harder C.B."/>
            <person name="Miyauchi S."/>
            <person name="Viragh M."/>
            <person name="Kuo A."/>
            <person name="Thoen E."/>
            <person name="Andreopoulos B."/>
            <person name="Lu D."/>
            <person name="Skrede I."/>
            <person name="Drula E."/>
            <person name="Henrissat B."/>
            <person name="Morin E."/>
            <person name="Kohler A."/>
            <person name="Barry K."/>
            <person name="LaButti K."/>
            <person name="Morin E."/>
            <person name="Salamov A."/>
            <person name="Lipzen A."/>
            <person name="Mereny Z."/>
            <person name="Hegedus B."/>
            <person name="Baldrian P."/>
            <person name="Stursova M."/>
            <person name="Weitz H."/>
            <person name="Taylor A."/>
            <person name="Grigoriev I.V."/>
            <person name="Nagy L.G."/>
            <person name="Martin F."/>
            <person name="Kauserud H."/>
        </authorList>
    </citation>
    <scope>NUCLEOTIDE SEQUENCE</scope>
    <source>
        <strain evidence="1">CBHHK188m</strain>
    </source>
</reference>
<name>A0AAD7NZR5_9AGAR</name>
<accession>A0AAD7NZR5</accession>